<dbReference type="PANTHER" id="PTHR11533">
    <property type="entry name" value="PROTEASE M1 ZINC METALLOPROTEASE"/>
    <property type="match status" value="1"/>
</dbReference>
<dbReference type="SUPFAM" id="SSF63737">
    <property type="entry name" value="Leukotriene A4 hydrolase N-terminal domain"/>
    <property type="match status" value="1"/>
</dbReference>
<accession>A0ABT8CRG1</accession>
<dbReference type="Gene3D" id="1.10.390.10">
    <property type="entry name" value="Neutral Protease Domain 2"/>
    <property type="match status" value="1"/>
</dbReference>
<evidence type="ECO:0000256" key="7">
    <source>
        <dbReference type="ARBA" id="ARBA00022670"/>
    </source>
</evidence>
<name>A0ABT8CRG1_9FLAO</name>
<feature type="chain" id="PRO_5045565673" description="Aminopeptidase N" evidence="12">
    <location>
        <begin position="20"/>
        <end position="696"/>
    </location>
</feature>
<evidence type="ECO:0000256" key="4">
    <source>
        <dbReference type="ARBA" id="ARBA00012564"/>
    </source>
</evidence>
<evidence type="ECO:0000259" key="14">
    <source>
        <dbReference type="Pfam" id="PF17900"/>
    </source>
</evidence>
<dbReference type="InterPro" id="IPR045357">
    <property type="entry name" value="Aminopeptidase_N-like_N"/>
</dbReference>
<gene>
    <name evidence="15" type="ORF">QW060_07385</name>
</gene>
<keyword evidence="12" id="KW-0732">Signal</keyword>
<keyword evidence="6 15" id="KW-0031">Aminopeptidase</keyword>
<evidence type="ECO:0000256" key="1">
    <source>
        <dbReference type="ARBA" id="ARBA00000098"/>
    </source>
</evidence>
<keyword evidence="7" id="KW-0645">Protease</keyword>
<dbReference type="InterPro" id="IPR014782">
    <property type="entry name" value="Peptidase_M1_dom"/>
</dbReference>
<dbReference type="InterPro" id="IPR027268">
    <property type="entry name" value="Peptidase_M4/M1_CTD_sf"/>
</dbReference>
<dbReference type="InterPro" id="IPR016024">
    <property type="entry name" value="ARM-type_fold"/>
</dbReference>
<keyword evidence="9 15" id="KW-0378">Hydrolase</keyword>
<evidence type="ECO:0000256" key="5">
    <source>
        <dbReference type="ARBA" id="ARBA00015611"/>
    </source>
</evidence>
<dbReference type="CDD" id="cd09603">
    <property type="entry name" value="M1_APN_like"/>
    <property type="match status" value="1"/>
</dbReference>
<evidence type="ECO:0000256" key="2">
    <source>
        <dbReference type="ARBA" id="ARBA00001947"/>
    </source>
</evidence>
<evidence type="ECO:0000313" key="15">
    <source>
        <dbReference type="EMBL" id="MDN3706955.1"/>
    </source>
</evidence>
<keyword evidence="16" id="KW-1185">Reference proteome</keyword>
<dbReference type="RefSeq" id="WP_290363004.1">
    <property type="nucleotide sequence ID" value="NZ_JAUFQU010000001.1"/>
</dbReference>
<comment type="similarity">
    <text evidence="3">Belongs to the peptidase M1 family.</text>
</comment>
<dbReference type="InterPro" id="IPR042097">
    <property type="entry name" value="Aminopeptidase_N-like_N_sf"/>
</dbReference>
<evidence type="ECO:0000256" key="3">
    <source>
        <dbReference type="ARBA" id="ARBA00010136"/>
    </source>
</evidence>
<dbReference type="GO" id="GO:0004177">
    <property type="term" value="F:aminopeptidase activity"/>
    <property type="evidence" value="ECO:0007669"/>
    <property type="project" value="UniProtKB-KW"/>
</dbReference>
<dbReference type="EMBL" id="JAUFQU010000001">
    <property type="protein sequence ID" value="MDN3706955.1"/>
    <property type="molecule type" value="Genomic_DNA"/>
</dbReference>
<dbReference type="EC" id="3.4.11.2" evidence="4"/>
<comment type="catalytic activity">
    <reaction evidence="1">
        <text>Release of an N-terminal amino acid, Xaa-|-Yaa- from a peptide, amide or arylamide. Xaa is preferably Ala, but may be most amino acids including Pro (slow action). When a terminal hydrophobic residue is followed by a prolyl residue, the two may be released as an intact Xaa-Pro dipeptide.</text>
        <dbReference type="EC" id="3.4.11.2"/>
    </reaction>
</comment>
<sequence length="696" mass="81071">MKKNILPFFLLLLPGISLAQQTAKVDFITADSDIRFDISERKVIGNVTYDFTVLTEIDTIRIDAKNMVIDKVLLNGKTVDFKNDKKQLKLYKGYVKGKNSLAVSYKTVPKQALYFAGNGLDLQVWTQGQGKYTSHWLPSFDDENEKVIFNTKVTFENGYQVVSNGILDKKVSSGTTTTWSYKMNHPMSSYLAMIAIGKYQVSTEKGADNTTIESYLRPVDTSKSETTYKHTKKIFDFLSKETGFNYPWKIYRNIPVEDFLYSGMENTTSTIFNQDFVVDAIGVNDRDYVNVNAHEMAHQWFGNVVTAKTRADHWLQEGFATYYALLAEQYLFGNDYFYWELYEMAEKIQKESTTANNTMVVSEGATTLTYYQKGAWMLFVLKSQIGDDNFNTAVKNYLEKYAYKNVTTAQFLEEVQTVANGFNREKFEKEWLYNNKFPIKEALKLLSNSPFITNYLELIEKQNIPFSNKKDDLLTLLKGDHPEQIKKEVIYQLHKVPYAEAKEFYQWIAASKDLKVRQALVQIIQEIPAEFRESYKGFLEDPSYVTREIALKNLWYQLPDYRQALLDKTKTWVGFNDKNLRITWLMLALGTDNYNKEKKPHWYSELSDYATSKYNSNIRQNAIQAMWFLNPYDSNVLPQLVNALVHHKWQFQKLGKDGIRNLYERKEFKEYFDKLIPYLPDDEHEALKALLSDDKK</sequence>
<feature type="domain" description="Aminopeptidase N-like N-terminal" evidence="14">
    <location>
        <begin position="33"/>
        <end position="191"/>
    </location>
</feature>
<keyword evidence="8" id="KW-0479">Metal-binding</keyword>
<dbReference type="Pfam" id="PF01433">
    <property type="entry name" value="Peptidase_M1"/>
    <property type="match status" value="1"/>
</dbReference>
<evidence type="ECO:0000313" key="16">
    <source>
        <dbReference type="Proteomes" id="UP001242368"/>
    </source>
</evidence>
<dbReference type="PRINTS" id="PR00756">
    <property type="entry name" value="ALADIPTASE"/>
</dbReference>
<proteinExistence type="inferred from homology"/>
<comment type="cofactor">
    <cofactor evidence="2">
        <name>Zn(2+)</name>
        <dbReference type="ChEBI" id="CHEBI:29105"/>
    </cofactor>
</comment>
<dbReference type="Proteomes" id="UP001242368">
    <property type="component" value="Unassembled WGS sequence"/>
</dbReference>
<dbReference type="Gene3D" id="2.60.40.1730">
    <property type="entry name" value="tricorn interacting facor f3 domain"/>
    <property type="match status" value="1"/>
</dbReference>
<keyword evidence="11" id="KW-0482">Metalloprotease</keyword>
<dbReference type="SUPFAM" id="SSF48371">
    <property type="entry name" value="ARM repeat"/>
    <property type="match status" value="1"/>
</dbReference>
<evidence type="ECO:0000256" key="11">
    <source>
        <dbReference type="ARBA" id="ARBA00023049"/>
    </source>
</evidence>
<keyword evidence="10" id="KW-0862">Zinc</keyword>
<comment type="caution">
    <text evidence="15">The sequence shown here is derived from an EMBL/GenBank/DDBJ whole genome shotgun (WGS) entry which is preliminary data.</text>
</comment>
<dbReference type="InterPro" id="IPR050344">
    <property type="entry name" value="Peptidase_M1_aminopeptidases"/>
</dbReference>
<feature type="signal peptide" evidence="12">
    <location>
        <begin position="1"/>
        <end position="19"/>
    </location>
</feature>
<evidence type="ECO:0000256" key="12">
    <source>
        <dbReference type="SAM" id="SignalP"/>
    </source>
</evidence>
<reference evidence="16" key="1">
    <citation type="journal article" date="2019" name="Int. J. Syst. Evol. Microbiol.">
        <title>The Global Catalogue of Microorganisms (GCM) 10K type strain sequencing project: providing services to taxonomists for standard genome sequencing and annotation.</title>
        <authorList>
            <consortium name="The Broad Institute Genomics Platform"/>
            <consortium name="The Broad Institute Genome Sequencing Center for Infectious Disease"/>
            <person name="Wu L."/>
            <person name="Ma J."/>
        </authorList>
    </citation>
    <scope>NUCLEOTIDE SEQUENCE [LARGE SCALE GENOMIC DNA]</scope>
    <source>
        <strain evidence="16">CECT 7184</strain>
    </source>
</reference>
<evidence type="ECO:0000259" key="13">
    <source>
        <dbReference type="Pfam" id="PF01433"/>
    </source>
</evidence>
<dbReference type="SUPFAM" id="SSF55486">
    <property type="entry name" value="Metalloproteases ('zincins'), catalytic domain"/>
    <property type="match status" value="1"/>
</dbReference>
<dbReference type="PANTHER" id="PTHR11533:SF174">
    <property type="entry name" value="PUROMYCIN-SENSITIVE AMINOPEPTIDASE-RELATED"/>
    <property type="match status" value="1"/>
</dbReference>
<evidence type="ECO:0000256" key="10">
    <source>
        <dbReference type="ARBA" id="ARBA00022833"/>
    </source>
</evidence>
<protein>
    <recommendedName>
        <fullName evidence="5">Aminopeptidase N</fullName>
        <ecNumber evidence="4">3.4.11.2</ecNumber>
    </recommendedName>
</protein>
<dbReference type="Pfam" id="PF17900">
    <property type="entry name" value="Peptidase_M1_N"/>
    <property type="match status" value="1"/>
</dbReference>
<evidence type="ECO:0000256" key="8">
    <source>
        <dbReference type="ARBA" id="ARBA00022723"/>
    </source>
</evidence>
<organism evidence="15 16">
    <name type="scientific">Paenimyroides ceti</name>
    <dbReference type="NCBI Taxonomy" id="395087"/>
    <lineage>
        <taxon>Bacteria</taxon>
        <taxon>Pseudomonadati</taxon>
        <taxon>Bacteroidota</taxon>
        <taxon>Flavobacteriia</taxon>
        <taxon>Flavobacteriales</taxon>
        <taxon>Flavobacteriaceae</taxon>
        <taxon>Paenimyroides</taxon>
    </lineage>
</organism>
<feature type="domain" description="Peptidase M1 membrane alanine aminopeptidase" evidence="13">
    <location>
        <begin position="228"/>
        <end position="430"/>
    </location>
</feature>
<evidence type="ECO:0000256" key="6">
    <source>
        <dbReference type="ARBA" id="ARBA00022438"/>
    </source>
</evidence>
<dbReference type="InterPro" id="IPR001930">
    <property type="entry name" value="Peptidase_M1"/>
</dbReference>
<evidence type="ECO:0000256" key="9">
    <source>
        <dbReference type="ARBA" id="ARBA00022801"/>
    </source>
</evidence>